<dbReference type="AlphaFoldDB" id="A0A1B6KAM8"/>
<dbReference type="PANTHER" id="PTHR46599">
    <property type="entry name" value="PIGGYBAC TRANSPOSABLE ELEMENT-DERIVED PROTEIN 4"/>
    <property type="match status" value="1"/>
</dbReference>
<dbReference type="EMBL" id="GEBQ01031470">
    <property type="protein sequence ID" value="JAT08507.1"/>
    <property type="molecule type" value="Transcribed_RNA"/>
</dbReference>
<organism evidence="1">
    <name type="scientific">Graphocephala atropunctata</name>
    <dbReference type="NCBI Taxonomy" id="36148"/>
    <lineage>
        <taxon>Eukaryota</taxon>
        <taxon>Metazoa</taxon>
        <taxon>Ecdysozoa</taxon>
        <taxon>Arthropoda</taxon>
        <taxon>Hexapoda</taxon>
        <taxon>Insecta</taxon>
        <taxon>Pterygota</taxon>
        <taxon>Neoptera</taxon>
        <taxon>Paraneoptera</taxon>
        <taxon>Hemiptera</taxon>
        <taxon>Auchenorrhyncha</taxon>
        <taxon>Membracoidea</taxon>
        <taxon>Cicadellidae</taxon>
        <taxon>Cicadellinae</taxon>
        <taxon>Cicadellini</taxon>
        <taxon>Graphocephala</taxon>
    </lineage>
</organism>
<name>A0A1B6KAM8_9HEMI</name>
<evidence type="ECO:0008006" key="2">
    <source>
        <dbReference type="Google" id="ProtNLM"/>
    </source>
</evidence>
<sequence length="161" mass="18228">EYNRAKMGIDVSDQMSSYSTAVRKSRRWYHKVAEELLLGTAVVNSYLAYNDAVKASANGHQKKMSITTFKEHLALSLMGIESSVIPTVKATGHHYLSVSDSFTGEGKQKHRIRRYCKLCYKKALDTKGRQGAKNLGKVNTFCNKCPEKPYLCKDCFRQTHK</sequence>
<gene>
    <name evidence="1" type="ORF">g.31451</name>
</gene>
<feature type="non-terminal residue" evidence="1">
    <location>
        <position position="1"/>
    </location>
</feature>
<accession>A0A1B6KAM8</accession>
<evidence type="ECO:0000313" key="1">
    <source>
        <dbReference type="EMBL" id="JAT08507.1"/>
    </source>
</evidence>
<protein>
    <recommendedName>
        <fullName evidence="2">PiggyBac transposable element-derived protein domain-containing protein</fullName>
    </recommendedName>
</protein>
<proteinExistence type="predicted"/>
<reference evidence="1" key="1">
    <citation type="submission" date="2015-11" db="EMBL/GenBank/DDBJ databases">
        <title>De novo transcriptome assembly of four potential Pierce s Disease insect vectors from Arizona vineyards.</title>
        <authorList>
            <person name="Tassone E.E."/>
        </authorList>
    </citation>
    <scope>NUCLEOTIDE SEQUENCE</scope>
</reference>
<dbReference type="PANTHER" id="PTHR46599:SF3">
    <property type="entry name" value="PIGGYBAC TRANSPOSABLE ELEMENT-DERIVED PROTEIN 4"/>
    <property type="match status" value="1"/>
</dbReference>